<dbReference type="Pfam" id="PF12697">
    <property type="entry name" value="Abhydrolase_6"/>
    <property type="match status" value="1"/>
</dbReference>
<dbReference type="Proteomes" id="UP001212821">
    <property type="component" value="Chromosome"/>
</dbReference>
<reference evidence="3" key="1">
    <citation type="submission" date="2022-12" db="EMBL/GenBank/DDBJ databases">
        <authorList>
            <person name="Mo P."/>
        </authorList>
    </citation>
    <scope>NUCLEOTIDE SEQUENCE [LARGE SCALE GENOMIC DNA]</scope>
    <source>
        <strain evidence="3">HUAS 3-15</strain>
    </source>
</reference>
<dbReference type="SUPFAM" id="SSF53474">
    <property type="entry name" value="alpha/beta-Hydrolases"/>
    <property type="match status" value="1"/>
</dbReference>
<evidence type="ECO:0000313" key="2">
    <source>
        <dbReference type="EMBL" id="WBP89577.1"/>
    </source>
</evidence>
<evidence type="ECO:0000259" key="1">
    <source>
        <dbReference type="Pfam" id="PF12697"/>
    </source>
</evidence>
<organism evidence="2 3">
    <name type="scientific">Kitasatospora cathayae</name>
    <dbReference type="NCBI Taxonomy" id="3004092"/>
    <lineage>
        <taxon>Bacteria</taxon>
        <taxon>Bacillati</taxon>
        <taxon>Actinomycetota</taxon>
        <taxon>Actinomycetes</taxon>
        <taxon>Kitasatosporales</taxon>
        <taxon>Streptomycetaceae</taxon>
        <taxon>Kitasatospora</taxon>
    </lineage>
</organism>
<protein>
    <recommendedName>
        <fullName evidence="1">AB hydrolase-1 domain-containing protein</fullName>
    </recommendedName>
</protein>
<proteinExistence type="predicted"/>
<dbReference type="EMBL" id="CP115450">
    <property type="protein sequence ID" value="WBP89577.1"/>
    <property type="molecule type" value="Genomic_DNA"/>
</dbReference>
<dbReference type="InterPro" id="IPR000073">
    <property type="entry name" value="AB_hydrolase_1"/>
</dbReference>
<sequence>MTYRSLTATDEASSAYLKERPIPDRLAGLGLPTLVLFGSQDHRWRPSSAQDYRQVPHARIEILDGVGHSPMLEDPDTTGTLLHGFAVETAPH</sequence>
<name>A0ABY7QA78_9ACTN</name>
<dbReference type="RefSeq" id="WP_270147961.1">
    <property type="nucleotide sequence ID" value="NZ_CP115450.1"/>
</dbReference>
<accession>A0ABY7QA78</accession>
<dbReference type="InterPro" id="IPR029058">
    <property type="entry name" value="AB_hydrolase_fold"/>
</dbReference>
<keyword evidence="3" id="KW-1185">Reference proteome</keyword>
<dbReference type="Gene3D" id="3.40.50.1820">
    <property type="entry name" value="alpha/beta hydrolase"/>
    <property type="match status" value="1"/>
</dbReference>
<evidence type="ECO:0000313" key="3">
    <source>
        <dbReference type="Proteomes" id="UP001212821"/>
    </source>
</evidence>
<gene>
    <name evidence="2" type="ORF">O1G21_29540</name>
</gene>
<feature type="domain" description="AB hydrolase-1" evidence="1">
    <location>
        <begin position="22"/>
        <end position="76"/>
    </location>
</feature>